<dbReference type="PRINTS" id="PR00358">
    <property type="entry name" value="BOMBESINR"/>
</dbReference>
<evidence type="ECO:0000256" key="11">
    <source>
        <dbReference type="RuleBase" id="RU000688"/>
    </source>
</evidence>
<evidence type="ECO:0000256" key="1">
    <source>
        <dbReference type="ARBA" id="ARBA00004651"/>
    </source>
</evidence>
<evidence type="ECO:0000256" key="2">
    <source>
        <dbReference type="ARBA" id="ARBA00022475"/>
    </source>
</evidence>
<feature type="non-terminal residue" evidence="14">
    <location>
        <position position="1"/>
    </location>
</feature>
<keyword evidence="8 11" id="KW-0675">Receptor</keyword>
<evidence type="ECO:0000256" key="7">
    <source>
        <dbReference type="ARBA" id="ARBA00023157"/>
    </source>
</evidence>
<dbReference type="InterPro" id="IPR017452">
    <property type="entry name" value="GPCR_Rhodpsn_7TM"/>
</dbReference>
<evidence type="ECO:0000256" key="6">
    <source>
        <dbReference type="ARBA" id="ARBA00023136"/>
    </source>
</evidence>
<dbReference type="PROSITE" id="PS00237">
    <property type="entry name" value="G_PROTEIN_RECEP_F1_1"/>
    <property type="match status" value="1"/>
</dbReference>
<comment type="similarity">
    <text evidence="11">Belongs to the G-protein coupled receptor 1 family.</text>
</comment>
<reference evidence="14 15" key="1">
    <citation type="submission" date="2022-05" db="EMBL/GenBank/DDBJ databases">
        <authorList>
            <consortium name="Genoscope - CEA"/>
            <person name="William W."/>
        </authorList>
    </citation>
    <scope>NUCLEOTIDE SEQUENCE [LARGE SCALE GENOMIC DNA]</scope>
</reference>
<gene>
    <name evidence="14" type="ORF">PEVE_00025093</name>
</gene>
<dbReference type="PRINTS" id="PR00237">
    <property type="entry name" value="GPCRRHODOPSN"/>
</dbReference>
<evidence type="ECO:0000256" key="8">
    <source>
        <dbReference type="ARBA" id="ARBA00023170"/>
    </source>
</evidence>
<comment type="subcellular location">
    <subcellularLocation>
        <location evidence="1">Cell membrane</location>
        <topology evidence="1">Multi-pass membrane protein</topology>
    </subcellularLocation>
</comment>
<organism evidence="14 15">
    <name type="scientific">Porites evermanni</name>
    <dbReference type="NCBI Taxonomy" id="104178"/>
    <lineage>
        <taxon>Eukaryota</taxon>
        <taxon>Metazoa</taxon>
        <taxon>Cnidaria</taxon>
        <taxon>Anthozoa</taxon>
        <taxon>Hexacorallia</taxon>
        <taxon>Scleractinia</taxon>
        <taxon>Fungiina</taxon>
        <taxon>Poritidae</taxon>
        <taxon>Porites</taxon>
    </lineage>
</organism>
<dbReference type="PROSITE" id="PS50262">
    <property type="entry name" value="G_PROTEIN_RECEP_F1_2"/>
    <property type="match status" value="1"/>
</dbReference>
<dbReference type="InterPro" id="IPR000276">
    <property type="entry name" value="GPCR_Rhodpsn"/>
</dbReference>
<feature type="transmembrane region" description="Helical" evidence="12">
    <location>
        <begin position="284"/>
        <end position="307"/>
    </location>
</feature>
<feature type="transmembrane region" description="Helical" evidence="12">
    <location>
        <begin position="197"/>
        <end position="216"/>
    </location>
</feature>
<keyword evidence="2" id="KW-1003">Cell membrane</keyword>
<dbReference type="EMBL" id="CALNXI010000337">
    <property type="protein sequence ID" value="CAH3025122.1"/>
    <property type="molecule type" value="Genomic_DNA"/>
</dbReference>
<feature type="transmembrane region" description="Helical" evidence="12">
    <location>
        <begin position="30"/>
        <end position="50"/>
    </location>
</feature>
<feature type="transmembrane region" description="Helical" evidence="12">
    <location>
        <begin position="107"/>
        <end position="130"/>
    </location>
</feature>
<keyword evidence="7" id="KW-1015">Disulfide bond</keyword>
<comment type="caution">
    <text evidence="14">The sequence shown here is derived from an EMBL/GenBank/DDBJ whole genome shotgun (WGS) entry which is preliminary data.</text>
</comment>
<dbReference type="SMART" id="SM01381">
    <property type="entry name" value="7TM_GPCR_Srsx"/>
    <property type="match status" value="1"/>
</dbReference>
<evidence type="ECO:0000256" key="3">
    <source>
        <dbReference type="ARBA" id="ARBA00022692"/>
    </source>
</evidence>
<keyword evidence="9" id="KW-0325">Glycoprotein</keyword>
<feature type="transmembrane region" description="Helical" evidence="12">
    <location>
        <begin position="62"/>
        <end position="87"/>
    </location>
</feature>
<evidence type="ECO:0000256" key="5">
    <source>
        <dbReference type="ARBA" id="ARBA00023040"/>
    </source>
</evidence>
<keyword evidence="10 11" id="KW-0807">Transducer</keyword>
<evidence type="ECO:0000256" key="4">
    <source>
        <dbReference type="ARBA" id="ARBA00022989"/>
    </source>
</evidence>
<dbReference type="Gene3D" id="1.20.1070.10">
    <property type="entry name" value="Rhodopsin 7-helix transmembrane proteins"/>
    <property type="match status" value="1"/>
</dbReference>
<keyword evidence="4 12" id="KW-1133">Transmembrane helix</keyword>
<keyword evidence="3 11" id="KW-0812">Transmembrane</keyword>
<dbReference type="SUPFAM" id="SSF81321">
    <property type="entry name" value="Family A G protein-coupled receptor-like"/>
    <property type="match status" value="1"/>
</dbReference>
<evidence type="ECO:0000256" key="12">
    <source>
        <dbReference type="SAM" id="Phobius"/>
    </source>
</evidence>
<keyword evidence="6 12" id="KW-0472">Membrane</keyword>
<dbReference type="PANTHER" id="PTHR45695">
    <property type="entry name" value="LEUCOKININ RECEPTOR-RELATED"/>
    <property type="match status" value="1"/>
</dbReference>
<feature type="transmembrane region" description="Helical" evidence="12">
    <location>
        <begin position="142"/>
        <end position="160"/>
    </location>
</feature>
<sequence>EAAAANGSDHSAGLCRSQPVTQSTTVGLTIAYLVLFFAALLGNSIIIYVVQRHPKLRTTFNMLIVNMAASDILDVITAVPLSVAYLFVSVKWFPGGFGVFLCKLLPFLAYLSMGASVLTLTVMTIDRYFAIVRPMRRPLSKQLTMVAIILTWLISGAIFATELYKFRLFNDSGQVICAPRWVENIQDSHKITMFEKVIRFVLLYLVPLLTMAMFYSKIVLHLWKRKAPGVHIDKNQKRIEKQKRKVVTMLVTIVTLFAICWLPAHVNHFLLMFNLKVHSCLPHSLILTFYFLTHSNAAINPCLYLVFNESFREGFKHQVYNRLSRGNFNGSERLSTTRAEAFSATTSYNSLLSTKHGIRRDFGSAACRTML</sequence>
<keyword evidence="5 11" id="KW-0297">G-protein coupled receptor</keyword>
<dbReference type="Pfam" id="PF00001">
    <property type="entry name" value="7tm_1"/>
    <property type="match status" value="1"/>
</dbReference>
<dbReference type="InterPro" id="IPR001556">
    <property type="entry name" value="Bombsn_rcpt-like"/>
</dbReference>
<evidence type="ECO:0000313" key="15">
    <source>
        <dbReference type="Proteomes" id="UP001159427"/>
    </source>
</evidence>
<proteinExistence type="inferred from homology"/>
<dbReference type="Proteomes" id="UP001159427">
    <property type="component" value="Unassembled WGS sequence"/>
</dbReference>
<evidence type="ECO:0000313" key="14">
    <source>
        <dbReference type="EMBL" id="CAH3025122.1"/>
    </source>
</evidence>
<evidence type="ECO:0000256" key="10">
    <source>
        <dbReference type="ARBA" id="ARBA00023224"/>
    </source>
</evidence>
<accession>A0ABN8M8L8</accession>
<evidence type="ECO:0000259" key="13">
    <source>
        <dbReference type="PROSITE" id="PS50262"/>
    </source>
</evidence>
<name>A0ABN8M8L8_9CNID</name>
<feature type="domain" description="G-protein coupled receptors family 1 profile" evidence="13">
    <location>
        <begin position="42"/>
        <end position="304"/>
    </location>
</feature>
<dbReference type="PANTHER" id="PTHR45695:SF9">
    <property type="entry name" value="LEUCOKININ RECEPTOR"/>
    <property type="match status" value="1"/>
</dbReference>
<feature type="transmembrane region" description="Helical" evidence="12">
    <location>
        <begin position="246"/>
        <end position="264"/>
    </location>
</feature>
<evidence type="ECO:0000256" key="9">
    <source>
        <dbReference type="ARBA" id="ARBA00023180"/>
    </source>
</evidence>
<keyword evidence="15" id="KW-1185">Reference proteome</keyword>
<protein>
    <recommendedName>
        <fullName evidence="13">G-protein coupled receptors family 1 profile domain-containing protein</fullName>
    </recommendedName>
</protein>